<evidence type="ECO:0000313" key="2">
    <source>
        <dbReference type="EMBL" id="VVO63934.1"/>
    </source>
</evidence>
<evidence type="ECO:0000313" key="3">
    <source>
        <dbReference type="Proteomes" id="UP000375525"/>
    </source>
</evidence>
<proteinExistence type="predicted"/>
<protein>
    <submittedName>
        <fullName evidence="2">Uncharacterized protein</fullName>
    </submittedName>
</protein>
<feature type="transmembrane region" description="Helical" evidence="1">
    <location>
        <begin position="118"/>
        <end position="138"/>
    </location>
</feature>
<keyword evidence="1" id="KW-0812">Transmembrane</keyword>
<reference evidence="2 3" key="1">
    <citation type="submission" date="2019-09" db="EMBL/GenBank/DDBJ databases">
        <authorList>
            <person name="Chandra G."/>
            <person name="Truman W A."/>
        </authorList>
    </citation>
    <scope>NUCLEOTIDE SEQUENCE [LARGE SCALE GENOMIC DNA]</scope>
    <source>
        <strain evidence="2">PS880</strain>
    </source>
</reference>
<dbReference type="Proteomes" id="UP000375525">
    <property type="component" value="Unassembled WGS sequence"/>
</dbReference>
<dbReference type="EMBL" id="CABVIH010000004">
    <property type="protein sequence ID" value="VVO63934.1"/>
    <property type="molecule type" value="Genomic_DNA"/>
</dbReference>
<feature type="transmembrane region" description="Helical" evidence="1">
    <location>
        <begin position="89"/>
        <end position="111"/>
    </location>
</feature>
<name>A0A5E7HID9_PSEFL</name>
<sequence>MVGWFNYAQTDTAVTLSSERRPEPARSHMIAVNPVGASLLAKAVYQAKHIERVKRTMHTAIIITFGLALLAMMLFIGEKIGFSRQTLTYSFVVLWLALTVINGAIGVVTAGQSLSTELGIGTVVFSVPVAALVLFMVMSADA</sequence>
<dbReference type="AlphaFoldDB" id="A0A5E7HID9"/>
<keyword evidence="1" id="KW-0472">Membrane</keyword>
<keyword evidence="1" id="KW-1133">Transmembrane helix</keyword>
<feature type="transmembrane region" description="Helical" evidence="1">
    <location>
        <begin position="57"/>
        <end position="77"/>
    </location>
</feature>
<accession>A0A5E7HID9</accession>
<organism evidence="2 3">
    <name type="scientific">Pseudomonas fluorescens</name>
    <dbReference type="NCBI Taxonomy" id="294"/>
    <lineage>
        <taxon>Bacteria</taxon>
        <taxon>Pseudomonadati</taxon>
        <taxon>Pseudomonadota</taxon>
        <taxon>Gammaproteobacteria</taxon>
        <taxon>Pseudomonadales</taxon>
        <taxon>Pseudomonadaceae</taxon>
        <taxon>Pseudomonas</taxon>
    </lineage>
</organism>
<gene>
    <name evidence="2" type="ORF">PS880_00947</name>
</gene>
<evidence type="ECO:0000256" key="1">
    <source>
        <dbReference type="SAM" id="Phobius"/>
    </source>
</evidence>